<organism evidence="2 3">
    <name type="scientific">Marinilabilia rubra</name>
    <dbReference type="NCBI Taxonomy" id="2162893"/>
    <lineage>
        <taxon>Bacteria</taxon>
        <taxon>Pseudomonadati</taxon>
        <taxon>Bacteroidota</taxon>
        <taxon>Bacteroidia</taxon>
        <taxon>Marinilabiliales</taxon>
        <taxon>Marinilabiliaceae</taxon>
        <taxon>Marinilabilia</taxon>
    </lineage>
</organism>
<reference evidence="2 3" key="1">
    <citation type="submission" date="2018-05" db="EMBL/GenBank/DDBJ databases">
        <title>Marinilabilia rubrum sp. nov., isolated from saltern sediment.</title>
        <authorList>
            <person name="Zhang R."/>
        </authorList>
    </citation>
    <scope>NUCLEOTIDE SEQUENCE [LARGE SCALE GENOMIC DNA]</scope>
    <source>
        <strain evidence="2 3">WTE16</strain>
    </source>
</reference>
<evidence type="ECO:0000256" key="1">
    <source>
        <dbReference type="SAM" id="Phobius"/>
    </source>
</evidence>
<gene>
    <name evidence="2" type="ORF">DDZ16_15320</name>
</gene>
<proteinExistence type="predicted"/>
<evidence type="ECO:0000313" key="3">
    <source>
        <dbReference type="Proteomes" id="UP000244956"/>
    </source>
</evidence>
<dbReference type="AlphaFoldDB" id="A0A2U2B5U8"/>
<dbReference type="EMBL" id="QEWP01000014">
    <property type="protein sequence ID" value="PWD98448.1"/>
    <property type="molecule type" value="Genomic_DNA"/>
</dbReference>
<protein>
    <submittedName>
        <fullName evidence="2">Uncharacterized protein</fullName>
    </submittedName>
</protein>
<evidence type="ECO:0000313" key="2">
    <source>
        <dbReference type="EMBL" id="PWD98448.1"/>
    </source>
</evidence>
<keyword evidence="3" id="KW-1185">Reference proteome</keyword>
<keyword evidence="1" id="KW-0812">Transmembrane</keyword>
<keyword evidence="1" id="KW-0472">Membrane</keyword>
<dbReference type="Proteomes" id="UP000244956">
    <property type="component" value="Unassembled WGS sequence"/>
</dbReference>
<name>A0A2U2B5U8_9BACT</name>
<comment type="caution">
    <text evidence="2">The sequence shown here is derived from an EMBL/GenBank/DDBJ whole genome shotgun (WGS) entry which is preliminary data.</text>
</comment>
<sequence>MEILYGNRGTKYRYLGDEMGKKNRSKAIKLHNFECFQIIISLFFEGSCDFITYLYIFFNHFYNKTDKSTYNSLSIFN</sequence>
<feature type="transmembrane region" description="Helical" evidence="1">
    <location>
        <begin position="36"/>
        <end position="58"/>
    </location>
</feature>
<accession>A0A2U2B5U8</accession>
<keyword evidence="1" id="KW-1133">Transmembrane helix</keyword>